<feature type="repeat" description="TPR" evidence="1">
    <location>
        <begin position="495"/>
        <end position="528"/>
    </location>
</feature>
<dbReference type="EMBL" id="FUYA01000001">
    <property type="protein sequence ID" value="SKA65327.1"/>
    <property type="molecule type" value="Genomic_DNA"/>
</dbReference>
<organism evidence="3 4">
    <name type="scientific">Desulfobaculum bizertense DSM 18034</name>
    <dbReference type="NCBI Taxonomy" id="1121442"/>
    <lineage>
        <taxon>Bacteria</taxon>
        <taxon>Pseudomonadati</taxon>
        <taxon>Thermodesulfobacteriota</taxon>
        <taxon>Desulfovibrionia</taxon>
        <taxon>Desulfovibrionales</taxon>
        <taxon>Desulfovibrionaceae</taxon>
        <taxon>Desulfobaculum</taxon>
    </lineage>
</organism>
<keyword evidence="1" id="KW-0802">TPR repeat</keyword>
<dbReference type="Gene3D" id="1.25.40.10">
    <property type="entry name" value="Tetratricopeptide repeat domain"/>
    <property type="match status" value="1"/>
</dbReference>
<dbReference type="STRING" id="1121442.SAMN02745702_00518"/>
<keyword evidence="3" id="KW-0808">Transferase</keyword>
<reference evidence="3 4" key="1">
    <citation type="submission" date="2017-02" db="EMBL/GenBank/DDBJ databases">
        <authorList>
            <person name="Peterson S.W."/>
        </authorList>
    </citation>
    <scope>NUCLEOTIDE SEQUENCE [LARGE SCALE GENOMIC DNA]</scope>
    <source>
        <strain evidence="3 4">DSM 18034</strain>
    </source>
</reference>
<dbReference type="NCBIfam" id="TIGR00702">
    <property type="entry name" value="YcaO-type kinase domain"/>
    <property type="match status" value="1"/>
</dbReference>
<keyword evidence="4" id="KW-1185">Reference proteome</keyword>
<dbReference type="PANTHER" id="PTHR37809">
    <property type="entry name" value="RIBOSOMAL PROTEIN S12 METHYLTHIOTRANSFERASE ACCESSORY FACTOR YCAO"/>
    <property type="match status" value="1"/>
</dbReference>
<evidence type="ECO:0000313" key="3">
    <source>
        <dbReference type="EMBL" id="SKA65327.1"/>
    </source>
</evidence>
<dbReference type="Pfam" id="PF12895">
    <property type="entry name" value="ANAPC3"/>
    <property type="match status" value="1"/>
</dbReference>
<dbReference type="OrthoDB" id="5380721at2"/>
<sequence>MIELKSCPKSYSKEQDKACSPQETVERVHERLKKFGTDVLAEVKRIDTGRLGIPVYMSICGNAARGIMPTRKQMGKGASPIQAQASALMELTERFSYFSYWSKEENFEELTWSEAQDEWPGKVIPVSEIIASANDSISKEDAARILDLITWRFVPATNVSKETEEYVPLDWFKKLNEFNGSSAGNTFEESILQGASELVERHVSTVSDRQQPQMPTIDPDSSDDAVLAELVRAFRDNGIRFWLKDMSLGMPAPTVAAIAYDPENFPQASEIVYTAGTAATPEKAAIRALTEVAQLAGDFETGANYEASGLPKYLKLEDISWITDGPVVPLSSLPSLEADDIRKELANLCDGLAAKGHTLYSISTMHDEIGIPTNYSFVPGFLFRERTEQASLGLFVGRMLAEDAPIPNALEGLDVLEEVYPNAHFLPFFRALLNLRMGDPAAAAKLFATAEPLQPDSEDKGLAAFYQAYALTQAGDFSNAMPHLDRAISYCPEVKEYFNLRGVCFFKAENYEEAMKNFKAALDLDSGSAMDLANLGMCYKKLGQAQEAIHCLANAYELDPNLEFAKEQLDQLLQDE</sequence>
<evidence type="ECO:0000259" key="2">
    <source>
        <dbReference type="PROSITE" id="PS51664"/>
    </source>
</evidence>
<evidence type="ECO:0000256" key="1">
    <source>
        <dbReference type="PROSITE-ProRule" id="PRU00339"/>
    </source>
</evidence>
<dbReference type="SMART" id="SM00028">
    <property type="entry name" value="TPR"/>
    <property type="match status" value="3"/>
</dbReference>
<feature type="domain" description="YcaO" evidence="2">
    <location>
        <begin position="75"/>
        <end position="427"/>
    </location>
</feature>
<dbReference type="InterPro" id="IPR003776">
    <property type="entry name" value="YcaO-like_dom"/>
</dbReference>
<name>A0A1T4VK78_9BACT</name>
<dbReference type="InterPro" id="IPR011990">
    <property type="entry name" value="TPR-like_helical_dom_sf"/>
</dbReference>
<dbReference type="Gene3D" id="3.30.1330.230">
    <property type="match status" value="1"/>
</dbReference>
<dbReference type="Pfam" id="PF02624">
    <property type="entry name" value="YcaO"/>
    <property type="match status" value="1"/>
</dbReference>
<dbReference type="GO" id="GO:0005840">
    <property type="term" value="C:ribosome"/>
    <property type="evidence" value="ECO:0007669"/>
    <property type="project" value="UniProtKB-KW"/>
</dbReference>
<gene>
    <name evidence="3" type="ORF">SAMN02745702_00518</name>
</gene>
<dbReference type="SUPFAM" id="SSF48452">
    <property type="entry name" value="TPR-like"/>
    <property type="match status" value="1"/>
</dbReference>
<dbReference type="Gene3D" id="3.30.160.660">
    <property type="match status" value="1"/>
</dbReference>
<dbReference type="GO" id="GO:0016740">
    <property type="term" value="F:transferase activity"/>
    <property type="evidence" value="ECO:0007669"/>
    <property type="project" value="UniProtKB-KW"/>
</dbReference>
<protein>
    <submittedName>
        <fullName evidence="3">Ribosomal protein S12 methylthiotransferase accessory factor</fullName>
    </submittedName>
</protein>
<dbReference type="RefSeq" id="WP_078683815.1">
    <property type="nucleotide sequence ID" value="NZ_FUYA01000001.1"/>
</dbReference>
<evidence type="ECO:0000313" key="4">
    <source>
        <dbReference type="Proteomes" id="UP000189733"/>
    </source>
</evidence>
<dbReference type="PROSITE" id="PS51664">
    <property type="entry name" value="YCAO"/>
    <property type="match status" value="1"/>
</dbReference>
<keyword evidence="3" id="KW-0689">Ribosomal protein</keyword>
<feature type="repeat" description="TPR" evidence="1">
    <location>
        <begin position="529"/>
        <end position="562"/>
    </location>
</feature>
<dbReference type="Proteomes" id="UP000189733">
    <property type="component" value="Unassembled WGS sequence"/>
</dbReference>
<dbReference type="AlphaFoldDB" id="A0A1T4VK78"/>
<dbReference type="Gene3D" id="3.30.40.250">
    <property type="match status" value="1"/>
</dbReference>
<dbReference type="InterPro" id="IPR019734">
    <property type="entry name" value="TPR_rpt"/>
</dbReference>
<accession>A0A1T4VK78</accession>
<dbReference type="PROSITE" id="PS50005">
    <property type="entry name" value="TPR"/>
    <property type="match status" value="2"/>
</dbReference>
<keyword evidence="3" id="KW-0687">Ribonucleoprotein</keyword>
<dbReference type="PANTHER" id="PTHR37809:SF1">
    <property type="entry name" value="RIBOSOMAL PROTEIN S12 METHYLTHIOTRANSFERASE ACCESSORY FACTOR YCAO"/>
    <property type="match status" value="1"/>
</dbReference>
<proteinExistence type="predicted"/>